<protein>
    <submittedName>
        <fullName evidence="1">Uncharacterized protein</fullName>
    </submittedName>
</protein>
<dbReference type="EMBL" id="NOIG01000013">
    <property type="protein sequence ID" value="OYD48096.1"/>
    <property type="molecule type" value="Genomic_DNA"/>
</dbReference>
<dbReference type="RefSeq" id="WP_094291588.1">
    <property type="nucleotide sequence ID" value="NZ_NOIG01000013.1"/>
</dbReference>
<keyword evidence="2" id="KW-1185">Reference proteome</keyword>
<name>A0A235EGD4_9BURK</name>
<evidence type="ECO:0000313" key="1">
    <source>
        <dbReference type="EMBL" id="OYD48096.1"/>
    </source>
</evidence>
<organism evidence="1 2">
    <name type="scientific">Acidovorax kalamii</name>
    <dbReference type="NCBI Taxonomy" id="2004485"/>
    <lineage>
        <taxon>Bacteria</taxon>
        <taxon>Pseudomonadati</taxon>
        <taxon>Pseudomonadota</taxon>
        <taxon>Betaproteobacteria</taxon>
        <taxon>Burkholderiales</taxon>
        <taxon>Comamonadaceae</taxon>
        <taxon>Acidovorax</taxon>
    </lineage>
</organism>
<proteinExistence type="predicted"/>
<comment type="caution">
    <text evidence="1">The sequence shown here is derived from an EMBL/GenBank/DDBJ whole genome shotgun (WGS) entry which is preliminary data.</text>
</comment>
<reference evidence="1 2" key="1">
    <citation type="submission" date="2017-07" db="EMBL/GenBank/DDBJ databases">
        <title>Acidovorax KNDSW TSA 6 genome sequence and assembly.</title>
        <authorList>
            <person name="Mayilraj S."/>
        </authorList>
    </citation>
    <scope>NUCLEOTIDE SEQUENCE [LARGE SCALE GENOMIC DNA]</scope>
    <source>
        <strain evidence="1 2">KNDSW-TSA6</strain>
    </source>
</reference>
<sequence>MAEVMEALGLLGGAAAVVGALSAWIGKLWADRILSRESSEHQNRLKELESSLRHQVDAQLAQVNFELGTLKEKTLKAHADKLVCYGFAIDGVAKLLAEFSAFVNDVPGARSFDEAFVDFDSARIRAYGHMALVAPQSVMTAYDTLVEYFISVRNGEVQADWKKGRELALAWINAARTDMGVDPTPVRYEGTL</sequence>
<dbReference type="AlphaFoldDB" id="A0A235EGD4"/>
<accession>A0A235EGD4</accession>
<dbReference type="Proteomes" id="UP000215441">
    <property type="component" value="Unassembled WGS sequence"/>
</dbReference>
<evidence type="ECO:0000313" key="2">
    <source>
        <dbReference type="Proteomes" id="UP000215441"/>
    </source>
</evidence>
<gene>
    <name evidence="1" type="ORF">CBY09_21355</name>
</gene>